<feature type="non-terminal residue" evidence="2">
    <location>
        <position position="1106"/>
    </location>
</feature>
<sequence length="1106" mass="119584">MEDGWGDVLAEVAGEPHPPPRGPAGAAARGPSRAAARSVAAAGRTNALALPLSESVRLPTVPRHIVQCTGRGSTDQWPLLPYVRAAALTIERQRVSDQDVPAKLNRMLMDSSSELAGRTTSKASIQDSIGVTPGSYTEYVIVLANTIVHFERDQKLALECYLANTVPKENLLHYVEAVKYDETPMKLSVNDSFQARGRGAVGSSDQQQQQVAVYHMDRSRQWGKPKLERTAIKLLQSSSRFGYLLRTNAGEYVCIVGAPIAPLQWLDRNAGECLREADQRRTTAVGRAAKDFACKTRVSVLDGAGPNARCEAQVGVDRRGDGWGKIGFTCSIHCLANVFTHTFDLTGSDVSGQINFALAVNEGSGFSSFCRIFRAVVQQRDREHVDIWIPEGIDIDESEIKKSVSEALEVFLLGARFTRWPRSRWTGSGVAMDEFILLDGIHGLGSAVWAIWAKEMARGSKKRPRLGDGGALPAAAAAPAAADGGEGGAAEAAAASGGDGQGHGDFNAKRLENEYHRSTAGDWMDTSPLDRVVIIRQVLEPLRRTMDWHLEVGGKHWEIKQRGMVVQAESTGAASSTSRTWPIVEAALGTPARVFKAAWDPLFREHVLWKDLVQPSAMTRKARALAFKLLSRSECQVREAFTHRHSLLPTRIFAMIVDPAVAQEVSDLQDCRMDSWTKDFVLRHKDADGGLSNPAAIAELNLLAAMIDLDIKAIESRHASIRRRLMVRGVQTHSATFAESSAEWVVAQARLSGRAFRAVGEGGAPAGGGDDAGGPGGPPGEEATTTVRGTVSSWHAFLREQSLGQTGRQCIAALSAAYRALPRAEVARLAAVAAAANGNPRAADAPGSAFGLRSRDLARAQAKRRLGASEQQLVAEAVVPTSRGGMTDLAMRRASADPSATVNMDSMMRAAQSHMVSLRRVTKTEERKMADAMEAWESTTGAAQWASMCNSFKGVAAFQVMRSPMPSHIGQMLEFKAIIHDDCAPVDVPVQKKKYTCAQIGMCICCPEADVIKKFRRRFYSELKGLCTEGSPERKLLDDSSLVVRLHGIKAAVVDGWGVVAAGLSGDDPDGVDAYVWWHIGSHEFSPYCSNFRPLAFVEQEAVGGQ</sequence>
<feature type="compositionally biased region" description="Gly residues" evidence="1">
    <location>
        <begin position="760"/>
        <end position="775"/>
    </location>
</feature>
<reference evidence="2" key="1">
    <citation type="submission" date="2023-10" db="EMBL/GenBank/DDBJ databases">
        <authorList>
            <person name="Chen Y."/>
            <person name="Shah S."/>
            <person name="Dougan E. K."/>
            <person name="Thang M."/>
            <person name="Chan C."/>
        </authorList>
    </citation>
    <scope>NUCLEOTIDE SEQUENCE [LARGE SCALE GENOMIC DNA]</scope>
</reference>
<evidence type="ECO:0000256" key="1">
    <source>
        <dbReference type="SAM" id="MobiDB-lite"/>
    </source>
</evidence>
<accession>A0ABN9QIB5</accession>
<keyword evidence="3" id="KW-1185">Reference proteome</keyword>
<comment type="caution">
    <text evidence="2">The sequence shown here is derived from an EMBL/GenBank/DDBJ whole genome shotgun (WGS) entry which is preliminary data.</text>
</comment>
<feature type="region of interest" description="Disordered" evidence="1">
    <location>
        <begin position="760"/>
        <end position="784"/>
    </location>
</feature>
<evidence type="ECO:0008006" key="4">
    <source>
        <dbReference type="Google" id="ProtNLM"/>
    </source>
</evidence>
<evidence type="ECO:0000313" key="2">
    <source>
        <dbReference type="EMBL" id="CAK0804562.1"/>
    </source>
</evidence>
<feature type="region of interest" description="Disordered" evidence="1">
    <location>
        <begin position="11"/>
        <end position="33"/>
    </location>
</feature>
<name>A0ABN9QIB5_9DINO</name>
<dbReference type="Proteomes" id="UP001189429">
    <property type="component" value="Unassembled WGS sequence"/>
</dbReference>
<proteinExistence type="predicted"/>
<gene>
    <name evidence="2" type="ORF">PCOR1329_LOCUS11321</name>
</gene>
<organism evidence="2 3">
    <name type="scientific">Prorocentrum cordatum</name>
    <dbReference type="NCBI Taxonomy" id="2364126"/>
    <lineage>
        <taxon>Eukaryota</taxon>
        <taxon>Sar</taxon>
        <taxon>Alveolata</taxon>
        <taxon>Dinophyceae</taxon>
        <taxon>Prorocentrales</taxon>
        <taxon>Prorocentraceae</taxon>
        <taxon>Prorocentrum</taxon>
    </lineage>
</organism>
<dbReference type="EMBL" id="CAUYUJ010003262">
    <property type="protein sequence ID" value="CAK0804562.1"/>
    <property type="molecule type" value="Genomic_DNA"/>
</dbReference>
<feature type="compositionally biased region" description="Low complexity" evidence="1">
    <location>
        <begin position="481"/>
        <end position="496"/>
    </location>
</feature>
<evidence type="ECO:0000313" key="3">
    <source>
        <dbReference type="Proteomes" id="UP001189429"/>
    </source>
</evidence>
<feature type="region of interest" description="Disordered" evidence="1">
    <location>
        <begin position="481"/>
        <end position="507"/>
    </location>
</feature>
<feature type="compositionally biased region" description="Low complexity" evidence="1">
    <location>
        <begin position="23"/>
        <end position="33"/>
    </location>
</feature>
<protein>
    <recommendedName>
        <fullName evidence="4">RNA-directed RNA polymerase</fullName>
    </recommendedName>
</protein>